<dbReference type="EMBL" id="LZTJ01000034">
    <property type="protein sequence ID" value="OBP69455.1"/>
    <property type="molecule type" value="Genomic_DNA"/>
</dbReference>
<protein>
    <submittedName>
        <fullName evidence="2">Acyl carrier protein</fullName>
    </submittedName>
</protein>
<dbReference type="Proteomes" id="UP000093748">
    <property type="component" value="Unassembled WGS sequence"/>
</dbReference>
<name>A0A1A5K109_RHILI</name>
<dbReference type="InterPro" id="IPR036736">
    <property type="entry name" value="ACP-like_sf"/>
</dbReference>
<sequence>MLTIKDRAGTYSEQIRNFLVSNFYVSDVKALMNDTSLLDQGIVDSTGVLEIIGFIEETFGIIVEDSELLPENLDSIQGIEQYIIRKMN</sequence>
<feature type="domain" description="Carrier" evidence="1">
    <location>
        <begin position="9"/>
        <end position="87"/>
    </location>
</feature>
<organism evidence="2 3">
    <name type="scientific">Rhizobium loti</name>
    <name type="common">Mesorhizobium loti</name>
    <dbReference type="NCBI Taxonomy" id="381"/>
    <lineage>
        <taxon>Bacteria</taxon>
        <taxon>Pseudomonadati</taxon>
        <taxon>Pseudomonadota</taxon>
        <taxon>Alphaproteobacteria</taxon>
        <taxon>Hyphomicrobiales</taxon>
        <taxon>Phyllobacteriaceae</taxon>
        <taxon>Mesorhizobium</taxon>
    </lineage>
</organism>
<dbReference type="GeneID" id="66685800"/>
<reference evidence="3" key="1">
    <citation type="submission" date="2016-06" db="EMBL/GenBank/DDBJ databases">
        <title>NZP2037 Pacbio-Illumina hybrid assembly.</title>
        <authorList>
            <person name="Ramsay J.P."/>
        </authorList>
    </citation>
    <scope>NUCLEOTIDE SEQUENCE [LARGE SCALE GENOMIC DNA]</scope>
    <source>
        <strain evidence="3">R7ANS::ICEMlSym2042</strain>
    </source>
</reference>
<dbReference type="AlphaFoldDB" id="A0A1A5K109"/>
<dbReference type="InterPro" id="IPR009081">
    <property type="entry name" value="PP-bd_ACP"/>
</dbReference>
<evidence type="ECO:0000313" key="3">
    <source>
        <dbReference type="Proteomes" id="UP000093748"/>
    </source>
</evidence>
<proteinExistence type="predicted"/>
<evidence type="ECO:0000259" key="1">
    <source>
        <dbReference type="PROSITE" id="PS50075"/>
    </source>
</evidence>
<dbReference type="PROSITE" id="PS50075">
    <property type="entry name" value="CARRIER"/>
    <property type="match status" value="1"/>
</dbReference>
<comment type="caution">
    <text evidence="2">The sequence shown here is derived from an EMBL/GenBank/DDBJ whole genome shotgun (WGS) entry which is preliminary data.</text>
</comment>
<dbReference type="Gene3D" id="1.10.1200.10">
    <property type="entry name" value="ACP-like"/>
    <property type="match status" value="1"/>
</dbReference>
<dbReference type="SUPFAM" id="SSF47336">
    <property type="entry name" value="ACP-like"/>
    <property type="match status" value="1"/>
</dbReference>
<gene>
    <name evidence="2" type="ORF">BAE39_24030</name>
</gene>
<dbReference type="OrthoDB" id="2625323at2"/>
<dbReference type="RefSeq" id="WP_010914287.1">
    <property type="nucleotide sequence ID" value="NZ_LZTH01000023.1"/>
</dbReference>
<dbReference type="Pfam" id="PF00550">
    <property type="entry name" value="PP-binding"/>
    <property type="match status" value="1"/>
</dbReference>
<accession>A0A1A5K109</accession>
<evidence type="ECO:0000313" key="2">
    <source>
        <dbReference type="EMBL" id="OBP69455.1"/>
    </source>
</evidence>